<dbReference type="InterPro" id="IPR027417">
    <property type="entry name" value="P-loop_NTPase"/>
</dbReference>
<dbReference type="AlphaFoldDB" id="A0AA38YLU9"/>
<name>A0AA38YLU9_VITRO</name>
<dbReference type="GO" id="GO:0098542">
    <property type="term" value="P:defense response to other organism"/>
    <property type="evidence" value="ECO:0007669"/>
    <property type="project" value="TreeGrafter"/>
</dbReference>
<evidence type="ECO:0000313" key="3">
    <source>
        <dbReference type="Proteomes" id="UP001168098"/>
    </source>
</evidence>
<dbReference type="InterPro" id="IPR042197">
    <property type="entry name" value="Apaf_helical"/>
</dbReference>
<feature type="region of interest" description="Disordered" evidence="1">
    <location>
        <begin position="123"/>
        <end position="144"/>
    </location>
</feature>
<dbReference type="SUPFAM" id="SSF52540">
    <property type="entry name" value="P-loop containing nucleoside triphosphate hydrolases"/>
    <property type="match status" value="1"/>
</dbReference>
<dbReference type="InterPro" id="IPR044974">
    <property type="entry name" value="Disease_R_plants"/>
</dbReference>
<sequence length="196" mass="23023">MGCKEMIKMEPLFEEERYNALIQKEEEIAKDIIKECGSLPLAIVTTARSMSVVYSIARWRNALNELREHVKGHTIDMENDVFKILEFSYNRLNDEKLQECLLYCALFPEDFEIRRGHGYQHNDKEFSIHGENHKKSGRSSKRDRVVGSLAKLKKLRELNLSDNRMETIPDVSKTWRSKTSRYRSEGAEWVEKVRDP</sequence>
<gene>
    <name evidence="2" type="ORF">PVL29_026201</name>
</gene>
<evidence type="ECO:0000256" key="1">
    <source>
        <dbReference type="SAM" id="MobiDB-lite"/>
    </source>
</evidence>
<keyword evidence="3" id="KW-1185">Reference proteome</keyword>
<reference evidence="2 3" key="1">
    <citation type="journal article" date="2023" name="BMC Biotechnol.">
        <title>Vitis rotundifolia cv Carlos genome sequencing.</title>
        <authorList>
            <person name="Huff M."/>
            <person name="Hulse-Kemp A."/>
            <person name="Scheffler B."/>
            <person name="Youngblood R."/>
            <person name="Simpson S."/>
            <person name="Babiker E."/>
            <person name="Staton M."/>
        </authorList>
    </citation>
    <scope>NUCLEOTIDE SEQUENCE [LARGE SCALE GENOMIC DNA]</scope>
    <source>
        <tissue evidence="2">Leaf</tissue>
    </source>
</reference>
<accession>A0AA38YLU9</accession>
<dbReference type="InterPro" id="IPR001611">
    <property type="entry name" value="Leu-rich_rpt"/>
</dbReference>
<protein>
    <recommendedName>
        <fullName evidence="4">NB-ARC domain-containing protein</fullName>
    </recommendedName>
</protein>
<proteinExistence type="predicted"/>
<evidence type="ECO:0000313" key="2">
    <source>
        <dbReference type="EMBL" id="KAJ9672855.1"/>
    </source>
</evidence>
<dbReference type="PANTHER" id="PTHR23155:SF1032">
    <property type="entry name" value="NB-ARC DOMAIN-CONTAINING PROTEIN"/>
    <property type="match status" value="1"/>
</dbReference>
<dbReference type="EMBL" id="JARBHA010000019">
    <property type="protein sequence ID" value="KAJ9672855.1"/>
    <property type="molecule type" value="Genomic_DNA"/>
</dbReference>
<organism evidence="2 3">
    <name type="scientific">Vitis rotundifolia</name>
    <name type="common">Muscadine grape</name>
    <dbReference type="NCBI Taxonomy" id="103349"/>
    <lineage>
        <taxon>Eukaryota</taxon>
        <taxon>Viridiplantae</taxon>
        <taxon>Streptophyta</taxon>
        <taxon>Embryophyta</taxon>
        <taxon>Tracheophyta</taxon>
        <taxon>Spermatophyta</taxon>
        <taxon>Magnoliopsida</taxon>
        <taxon>eudicotyledons</taxon>
        <taxon>Gunneridae</taxon>
        <taxon>Pentapetalae</taxon>
        <taxon>rosids</taxon>
        <taxon>Vitales</taxon>
        <taxon>Vitaceae</taxon>
        <taxon>Viteae</taxon>
        <taxon>Vitis</taxon>
    </lineage>
</organism>
<evidence type="ECO:0008006" key="4">
    <source>
        <dbReference type="Google" id="ProtNLM"/>
    </source>
</evidence>
<dbReference type="Proteomes" id="UP001168098">
    <property type="component" value="Unassembled WGS sequence"/>
</dbReference>
<dbReference type="GO" id="GO:0043531">
    <property type="term" value="F:ADP binding"/>
    <property type="evidence" value="ECO:0007669"/>
    <property type="project" value="InterPro"/>
</dbReference>
<dbReference type="Gene3D" id="1.10.8.430">
    <property type="entry name" value="Helical domain of apoptotic protease-activating factors"/>
    <property type="match status" value="1"/>
</dbReference>
<dbReference type="PANTHER" id="PTHR23155">
    <property type="entry name" value="DISEASE RESISTANCE PROTEIN RP"/>
    <property type="match status" value="1"/>
</dbReference>
<comment type="caution">
    <text evidence="2">The sequence shown here is derived from an EMBL/GenBank/DDBJ whole genome shotgun (WGS) entry which is preliminary data.</text>
</comment>
<dbReference type="PROSITE" id="PS51450">
    <property type="entry name" value="LRR"/>
    <property type="match status" value="1"/>
</dbReference>